<proteinExistence type="predicted"/>
<feature type="region of interest" description="Disordered" evidence="1">
    <location>
        <begin position="357"/>
        <end position="392"/>
    </location>
</feature>
<reference evidence="3 4" key="1">
    <citation type="submission" date="2024-02" db="EMBL/GenBank/DDBJ databases">
        <title>De novo assembly and annotation of 12 fungi associated with fruit tree decline syndrome in Ontario, Canada.</title>
        <authorList>
            <person name="Sulman M."/>
            <person name="Ellouze W."/>
            <person name="Ilyukhin E."/>
        </authorList>
    </citation>
    <scope>NUCLEOTIDE SEQUENCE [LARGE SCALE GENOMIC DNA]</scope>
    <source>
        <strain evidence="3 4">M11/M66-122</strain>
    </source>
</reference>
<feature type="region of interest" description="Disordered" evidence="1">
    <location>
        <begin position="83"/>
        <end position="112"/>
    </location>
</feature>
<feature type="compositionally biased region" description="Polar residues" evidence="1">
    <location>
        <begin position="434"/>
        <end position="444"/>
    </location>
</feature>
<evidence type="ECO:0000259" key="2">
    <source>
        <dbReference type="Pfam" id="PF20150"/>
    </source>
</evidence>
<feature type="compositionally biased region" description="Basic residues" evidence="1">
    <location>
        <begin position="357"/>
        <end position="368"/>
    </location>
</feature>
<feature type="region of interest" description="Disordered" evidence="1">
    <location>
        <begin position="127"/>
        <end position="151"/>
    </location>
</feature>
<evidence type="ECO:0000313" key="3">
    <source>
        <dbReference type="EMBL" id="KAK7752332.1"/>
    </source>
</evidence>
<feature type="region of interest" description="Disordered" evidence="1">
    <location>
        <begin position="407"/>
        <end position="480"/>
    </location>
</feature>
<evidence type="ECO:0000313" key="4">
    <source>
        <dbReference type="Proteomes" id="UP001320420"/>
    </source>
</evidence>
<organism evidence="3 4">
    <name type="scientific">Diatrype stigma</name>
    <dbReference type="NCBI Taxonomy" id="117547"/>
    <lineage>
        <taxon>Eukaryota</taxon>
        <taxon>Fungi</taxon>
        <taxon>Dikarya</taxon>
        <taxon>Ascomycota</taxon>
        <taxon>Pezizomycotina</taxon>
        <taxon>Sordariomycetes</taxon>
        <taxon>Xylariomycetidae</taxon>
        <taxon>Xylariales</taxon>
        <taxon>Diatrypaceae</taxon>
        <taxon>Diatrype</taxon>
    </lineage>
</organism>
<dbReference type="Pfam" id="PF20150">
    <property type="entry name" value="2EXR"/>
    <property type="match status" value="1"/>
</dbReference>
<feature type="compositionally biased region" description="Low complexity" evidence="1">
    <location>
        <begin position="88"/>
        <end position="97"/>
    </location>
</feature>
<name>A0AAN9US62_9PEZI</name>
<sequence>MTAAPARTSFWLEFRVFDDGLDAPAAQRMAARSICGGGGGGESGSSSFALFPQLPAELRLKIWEYLLAPRIVQVACFDSEQEPESEFESASASPCQEAEAEGKEGEGQGQGGVSTYFSSFSSSVAATAARERRHVGGSGGGKGRRRERWQSQQQVPVLLHVNRETRTLALKHYELAFAWKVPHVLAVNSLVPGTYYYPQNHFPPSSSSSSSVSTTANNTTSPSLSSPPSTSSPSVPSQKQPQQPSPKPSRRAAAGSEARVYFSFARDMLYLRGELEPHDSFGFNSPMAYFVARGDAARVRRVAVAFRALGYGETGSQQIFGSLFHVVDRFGQGPPPPPAPLPAAGAGIAGAQEVGYHGHHHHHHHHPRRDQDPDRDQGQQSTNKYHKNHGLIGGRVLVAVDPADEHTHALMGGEGPLVPSSPSPSASSFLSSATQSQGLNNNNAIGAVTSKTGRDAGDEGGEVQREEREGAGQEKEEEPNVVQKIWRDWYRGSIVTSSLAKMKFTLVREEDLGRYL</sequence>
<feature type="domain" description="2EXR" evidence="2">
    <location>
        <begin position="48"/>
        <end position="181"/>
    </location>
</feature>
<dbReference type="InterPro" id="IPR045518">
    <property type="entry name" value="2EXR"/>
</dbReference>
<protein>
    <recommendedName>
        <fullName evidence="2">2EXR domain-containing protein</fullName>
    </recommendedName>
</protein>
<dbReference type="EMBL" id="JAKJXP020000039">
    <property type="protein sequence ID" value="KAK7752332.1"/>
    <property type="molecule type" value="Genomic_DNA"/>
</dbReference>
<dbReference type="PANTHER" id="PTHR35910">
    <property type="entry name" value="2EXR DOMAIN-CONTAINING PROTEIN"/>
    <property type="match status" value="1"/>
</dbReference>
<keyword evidence="4" id="KW-1185">Reference proteome</keyword>
<feature type="region of interest" description="Disordered" evidence="1">
    <location>
        <begin position="203"/>
        <end position="254"/>
    </location>
</feature>
<dbReference type="PANTHER" id="PTHR35910:SF6">
    <property type="entry name" value="2EXR DOMAIN-CONTAINING PROTEIN"/>
    <property type="match status" value="1"/>
</dbReference>
<feature type="compositionally biased region" description="Low complexity" evidence="1">
    <location>
        <begin position="203"/>
        <end position="242"/>
    </location>
</feature>
<dbReference type="Proteomes" id="UP001320420">
    <property type="component" value="Unassembled WGS sequence"/>
</dbReference>
<feature type="compositionally biased region" description="Basic and acidic residues" evidence="1">
    <location>
        <begin position="452"/>
        <end position="474"/>
    </location>
</feature>
<evidence type="ECO:0000256" key="1">
    <source>
        <dbReference type="SAM" id="MobiDB-lite"/>
    </source>
</evidence>
<accession>A0AAN9US62</accession>
<dbReference type="AlphaFoldDB" id="A0AAN9US62"/>
<feature type="compositionally biased region" description="Low complexity" evidence="1">
    <location>
        <begin position="416"/>
        <end position="433"/>
    </location>
</feature>
<comment type="caution">
    <text evidence="3">The sequence shown here is derived from an EMBL/GenBank/DDBJ whole genome shotgun (WGS) entry which is preliminary data.</text>
</comment>
<gene>
    <name evidence="3" type="ORF">SLS62_005668</name>
</gene>